<evidence type="ECO:0000313" key="1">
    <source>
        <dbReference type="EMBL" id="TDP95352.1"/>
    </source>
</evidence>
<accession>A0A4R6S6C1</accession>
<proteinExistence type="predicted"/>
<sequence length="364" mass="39614">MHKDSCLIRLIRSSRPTFWFQAKSLKCVKHSTRIPQFDSAAPTLDAQEQVFPLRMRALGPKKRKPLSSSINDPNSVANGALTTLLTAGLALIEPRQLSPGCRLAYRGSVAALAAWGVWTSLKPRRSSDPDLLGTVGRAVVSSGAAGVALGFSEVGEAIDVRLHEALVRSGARRPRLWLAAGEAAFSAIAWWIGRLGVRGSLERSEPSDDLTRAPMVLPEDLRKLLARVLSSTEEHGAPLLQAQLASARLVSDNPGVPDRTFAQFDIPKVLARAVPGTSMFPIIGRFSALDGFSFDLRLYIENGHLAKMRIEEGADWTPEMVEDCPLAGRDVVELRNYPASSEVELLVETSAGYQPLTTDQLHKH</sequence>
<reference evidence="1 2" key="1">
    <citation type="submission" date="2019-03" db="EMBL/GenBank/DDBJ databases">
        <title>Genomic analyses of the natural microbiome of Caenorhabditis elegans.</title>
        <authorList>
            <person name="Samuel B."/>
        </authorList>
    </citation>
    <scope>NUCLEOTIDE SEQUENCE [LARGE SCALE GENOMIC DNA]</scope>
    <source>
        <strain evidence="1 2">JUb18</strain>
    </source>
</reference>
<dbReference type="AlphaFoldDB" id="A0A4R6S6C1"/>
<evidence type="ECO:0000313" key="2">
    <source>
        <dbReference type="Proteomes" id="UP000295601"/>
    </source>
</evidence>
<organism evidence="1 2">
    <name type="scientific">Leucobacter luti</name>
    <dbReference type="NCBI Taxonomy" id="340320"/>
    <lineage>
        <taxon>Bacteria</taxon>
        <taxon>Bacillati</taxon>
        <taxon>Actinomycetota</taxon>
        <taxon>Actinomycetes</taxon>
        <taxon>Micrococcales</taxon>
        <taxon>Microbacteriaceae</taxon>
        <taxon>Leucobacter</taxon>
    </lineage>
</organism>
<comment type="caution">
    <text evidence="1">The sequence shown here is derived from an EMBL/GenBank/DDBJ whole genome shotgun (WGS) entry which is preliminary data.</text>
</comment>
<name>A0A4R6S6C1_9MICO</name>
<protein>
    <submittedName>
        <fullName evidence="1">Uncharacterized protein</fullName>
    </submittedName>
</protein>
<dbReference type="EMBL" id="SNYA01000001">
    <property type="protein sequence ID" value="TDP95352.1"/>
    <property type="molecule type" value="Genomic_DNA"/>
</dbReference>
<keyword evidence="2" id="KW-1185">Reference proteome</keyword>
<gene>
    <name evidence="1" type="ORF">EDF62_0031</name>
</gene>
<dbReference type="Proteomes" id="UP000295601">
    <property type="component" value="Unassembled WGS sequence"/>
</dbReference>